<proteinExistence type="predicted"/>
<evidence type="ECO:0000313" key="2">
    <source>
        <dbReference type="EMBL" id="GAA0359433.1"/>
    </source>
</evidence>
<dbReference type="Proteomes" id="UP001501822">
    <property type="component" value="Unassembled WGS sequence"/>
</dbReference>
<evidence type="ECO:0000313" key="3">
    <source>
        <dbReference type="Proteomes" id="UP001501822"/>
    </source>
</evidence>
<dbReference type="InterPro" id="IPR011335">
    <property type="entry name" value="Restrct_endonuc-II-like"/>
</dbReference>
<organism evidence="2 3">
    <name type="scientific">Actinoallomurus spadix</name>
    <dbReference type="NCBI Taxonomy" id="79912"/>
    <lineage>
        <taxon>Bacteria</taxon>
        <taxon>Bacillati</taxon>
        <taxon>Actinomycetota</taxon>
        <taxon>Actinomycetes</taxon>
        <taxon>Streptosporangiales</taxon>
        <taxon>Thermomonosporaceae</taxon>
        <taxon>Actinoallomurus</taxon>
    </lineage>
</organism>
<accession>A0ABN0XB40</accession>
<dbReference type="SUPFAM" id="SSF52980">
    <property type="entry name" value="Restriction endonuclease-like"/>
    <property type="match status" value="1"/>
</dbReference>
<reference evidence="2 3" key="1">
    <citation type="journal article" date="2019" name="Int. J. Syst. Evol. Microbiol.">
        <title>The Global Catalogue of Microorganisms (GCM) 10K type strain sequencing project: providing services to taxonomists for standard genome sequencing and annotation.</title>
        <authorList>
            <consortium name="The Broad Institute Genomics Platform"/>
            <consortium name="The Broad Institute Genome Sequencing Center for Infectious Disease"/>
            <person name="Wu L."/>
            <person name="Ma J."/>
        </authorList>
    </citation>
    <scope>NUCLEOTIDE SEQUENCE [LARGE SCALE GENOMIC DNA]</scope>
    <source>
        <strain evidence="2 3">JCM 3146</strain>
    </source>
</reference>
<name>A0ABN0XB40_9ACTN</name>
<dbReference type="Pfam" id="PF05685">
    <property type="entry name" value="Uma2"/>
    <property type="match status" value="1"/>
</dbReference>
<feature type="domain" description="Putative restriction endonuclease" evidence="1">
    <location>
        <begin position="2"/>
        <end position="75"/>
    </location>
</feature>
<keyword evidence="3" id="KW-1185">Reference proteome</keyword>
<dbReference type="InterPro" id="IPR012296">
    <property type="entry name" value="Nuclease_put_TT1808"/>
</dbReference>
<gene>
    <name evidence="2" type="ORF">GCM10010151_56470</name>
</gene>
<protein>
    <recommendedName>
        <fullName evidence="1">Putative restriction endonuclease domain-containing protein</fullName>
    </recommendedName>
</protein>
<sequence length="80" mass="8810">MAEVTSRGNAVRDRFTKPRNCALSGVPLYLLVDPVDEPTAVTLFSDPSDDGYRTIERVLAGEKLRLPAPFDFTIDTAALR</sequence>
<dbReference type="EMBL" id="BAAABM010000053">
    <property type="protein sequence ID" value="GAA0359433.1"/>
    <property type="molecule type" value="Genomic_DNA"/>
</dbReference>
<dbReference type="RefSeq" id="WP_252803985.1">
    <property type="nucleotide sequence ID" value="NZ_BAAABM010000053.1"/>
</dbReference>
<dbReference type="InterPro" id="IPR008538">
    <property type="entry name" value="Uma2"/>
</dbReference>
<comment type="caution">
    <text evidence="2">The sequence shown here is derived from an EMBL/GenBank/DDBJ whole genome shotgun (WGS) entry which is preliminary data.</text>
</comment>
<evidence type="ECO:0000259" key="1">
    <source>
        <dbReference type="Pfam" id="PF05685"/>
    </source>
</evidence>
<dbReference type="Gene3D" id="3.90.1570.10">
    <property type="entry name" value="tt1808, chain A"/>
    <property type="match status" value="1"/>
</dbReference>